<feature type="compositionally biased region" description="Basic and acidic residues" evidence="8">
    <location>
        <begin position="593"/>
        <end position="604"/>
    </location>
</feature>
<evidence type="ECO:0000256" key="8">
    <source>
        <dbReference type="SAM" id="MobiDB-lite"/>
    </source>
</evidence>
<dbReference type="PANTHER" id="PTHR34224">
    <property type="entry name" value="INTERACTOR OF CONSTITUTIVE ACTIVE ROPS 2, CHLOROPLASTIC-RELATED"/>
    <property type="match status" value="1"/>
</dbReference>
<evidence type="ECO:0000256" key="1">
    <source>
        <dbReference type="ARBA" id="ARBA00005657"/>
    </source>
</evidence>
<proteinExistence type="inferred from homology"/>
<dbReference type="PaxDb" id="4081-Solyc10g086030.1.1"/>
<reference evidence="9" key="1">
    <citation type="journal article" date="2012" name="Nature">
        <title>The tomato genome sequence provides insights into fleshy fruit evolution.</title>
        <authorList>
            <consortium name="Tomato Genome Consortium"/>
        </authorList>
    </citation>
    <scope>NUCLEOTIDE SEQUENCE [LARGE SCALE GENOMIC DNA]</scope>
    <source>
        <strain evidence="9">cv. Heinz 1706</strain>
    </source>
</reference>
<dbReference type="PROSITE" id="PS50096">
    <property type="entry name" value="IQ"/>
    <property type="match status" value="1"/>
</dbReference>
<comment type="similarity">
    <text evidence="1">Belongs to the universal ribosomal protein uS12 family.</text>
</comment>
<dbReference type="PROSITE" id="PS00055">
    <property type="entry name" value="RIBOSOMAL_S12"/>
    <property type="match status" value="1"/>
</dbReference>
<name>A0A3Q7INF3_SOLLC</name>
<dbReference type="PANTHER" id="PTHR34224:SF4">
    <property type="entry name" value="INTERACTOR OF CONSTITUTIVE ACTIVE ROPS 2, CHLOROPLASTIC"/>
    <property type="match status" value="1"/>
</dbReference>
<feature type="compositionally biased region" description="Low complexity" evidence="8">
    <location>
        <begin position="50"/>
        <end position="61"/>
    </location>
</feature>
<evidence type="ECO:0000256" key="3">
    <source>
        <dbReference type="ARBA" id="ARBA00022860"/>
    </source>
</evidence>
<dbReference type="Proteomes" id="UP000004994">
    <property type="component" value="Chromosome 10"/>
</dbReference>
<keyword evidence="3" id="KW-0112">Calmodulin-binding</keyword>
<dbReference type="Gramene" id="Solyc10g086020.2.1">
    <property type="protein sequence ID" value="Solyc10g086020.2.1"/>
    <property type="gene ID" value="Solyc10g086020.2"/>
</dbReference>
<keyword evidence="4" id="KW-0689">Ribosomal protein</keyword>
<feature type="coiled-coil region" evidence="7">
    <location>
        <begin position="701"/>
        <end position="871"/>
    </location>
</feature>
<evidence type="ECO:0000256" key="4">
    <source>
        <dbReference type="ARBA" id="ARBA00022980"/>
    </source>
</evidence>
<feature type="region of interest" description="Disordered" evidence="8">
    <location>
        <begin position="1086"/>
        <end position="1109"/>
    </location>
</feature>
<keyword evidence="6" id="KW-0687">Ribonucleoprotein</keyword>
<evidence type="ECO:0000256" key="7">
    <source>
        <dbReference type="SAM" id="Coils"/>
    </source>
</evidence>
<feature type="region of interest" description="Disordered" evidence="8">
    <location>
        <begin position="25"/>
        <end position="65"/>
    </location>
</feature>
<dbReference type="Gene3D" id="1.20.5.1190">
    <property type="entry name" value="iswi atpase"/>
    <property type="match status" value="1"/>
</dbReference>
<dbReference type="InParanoid" id="A0A3Q7INF3"/>
<feature type="region of interest" description="Disordered" evidence="8">
    <location>
        <begin position="326"/>
        <end position="468"/>
    </location>
</feature>
<dbReference type="GO" id="GO:0005516">
    <property type="term" value="F:calmodulin binding"/>
    <property type="evidence" value="ECO:0007669"/>
    <property type="project" value="UniProtKB-KW"/>
</dbReference>
<dbReference type="InterPro" id="IPR005680">
    <property type="entry name" value="Ribosomal_uS12_euk/arc"/>
</dbReference>
<organism evidence="9">
    <name type="scientific">Solanum lycopersicum</name>
    <name type="common">Tomato</name>
    <name type="synonym">Lycopersicon esculentum</name>
    <dbReference type="NCBI Taxonomy" id="4081"/>
    <lineage>
        <taxon>Eukaryota</taxon>
        <taxon>Viridiplantae</taxon>
        <taxon>Streptophyta</taxon>
        <taxon>Embryophyta</taxon>
        <taxon>Tracheophyta</taxon>
        <taxon>Spermatophyta</taxon>
        <taxon>Magnoliopsida</taxon>
        <taxon>eudicotyledons</taxon>
        <taxon>Gunneridae</taxon>
        <taxon>Pentapetalae</taxon>
        <taxon>asterids</taxon>
        <taxon>lamiids</taxon>
        <taxon>Solanales</taxon>
        <taxon>Solanaceae</taxon>
        <taxon>Solanoideae</taxon>
        <taxon>Solaneae</taxon>
        <taxon>Solanum</taxon>
        <taxon>Solanum subgen. Lycopersicon</taxon>
    </lineage>
</organism>
<feature type="region of interest" description="Disordered" evidence="8">
    <location>
        <begin position="548"/>
        <end position="604"/>
    </location>
</feature>
<keyword evidence="10" id="KW-1185">Reference proteome</keyword>
<feature type="coiled-coil region" evidence="7">
    <location>
        <begin position="1020"/>
        <end position="1061"/>
    </location>
</feature>
<evidence type="ECO:0000313" key="10">
    <source>
        <dbReference type="Proteomes" id="UP000004994"/>
    </source>
</evidence>
<evidence type="ECO:0000256" key="6">
    <source>
        <dbReference type="ARBA" id="ARBA00023274"/>
    </source>
</evidence>
<dbReference type="FunFam" id="2.40.50.140:FF:000007">
    <property type="entry name" value="40S ribosomal protein S23"/>
    <property type="match status" value="1"/>
</dbReference>
<dbReference type="SUPFAM" id="SSF50249">
    <property type="entry name" value="Nucleic acid-binding proteins"/>
    <property type="match status" value="1"/>
</dbReference>
<reference evidence="9" key="2">
    <citation type="submission" date="2019-01" db="UniProtKB">
        <authorList>
            <consortium name="EnsemblPlants"/>
        </authorList>
    </citation>
    <scope>IDENTIFICATION</scope>
    <source>
        <strain evidence="9">cv. Heinz 1706</strain>
    </source>
</reference>
<dbReference type="GO" id="GO:0006412">
    <property type="term" value="P:translation"/>
    <property type="evidence" value="ECO:0007669"/>
    <property type="project" value="InterPro"/>
</dbReference>
<keyword evidence="5 7" id="KW-0175">Coiled coil</keyword>
<dbReference type="GO" id="GO:0003735">
    <property type="term" value="F:structural constituent of ribosome"/>
    <property type="evidence" value="ECO:0007669"/>
    <property type="project" value="InterPro"/>
</dbReference>
<dbReference type="InterPro" id="IPR012340">
    <property type="entry name" value="NA-bd_OB-fold"/>
</dbReference>
<dbReference type="InterPro" id="IPR006032">
    <property type="entry name" value="Ribosomal_uS12"/>
</dbReference>
<dbReference type="Pfam" id="PF00612">
    <property type="entry name" value="IQ"/>
    <property type="match status" value="1"/>
</dbReference>
<dbReference type="Gene3D" id="2.40.50.140">
    <property type="entry name" value="Nucleic acid-binding proteins"/>
    <property type="match status" value="1"/>
</dbReference>
<evidence type="ECO:0000256" key="5">
    <source>
        <dbReference type="ARBA" id="ARBA00023054"/>
    </source>
</evidence>
<accession>A0A3Q7INF3</accession>
<sequence length="1263" mass="140863">MWGPLAQGTLRNELKMGKKGNWFSSVKKALSPDPKKSKKKWYGKEKDPVPDSFSPVAASVSPPHPVPHVEEVALDEVEEELTKHAYSVAASTSAAAEVDVSATEAAEEVVWLDKVTQYTGKSKEEVAAIKIQTAFRGYLARRALKALRGLVRLKSLADGPTGKRQTAHTLKCMQTLSRVQSQISSRRIRMLEENRALQRQLMQKHAKELESLRRGEEWDDSAQSKEQIEASVLSKYEAAVRRERALAYSYSHQKTWKKSPRSANLLFMDPTNPQWGWSWLDRWMGAKPWDTQSMSEKEHKNDQMSVRSASIAGGEITKAFARYQLNSDLPSPSSQKPSHQSPTTPSKPANSTASRKLKSARVAAISQDDDARSMISMQSERNNRRHSIGVASIRDDESLGSSSSVPSYMIPTKSAKAKTRLQNPLGMENNSTPEKGPAGSVKKRLSYPPSPARPRRHSGPPKLENTSMNTSINTSIAKDNVKETTPLIAGLSVAAVALAGRYSIQAWQAFKARPPTARMRKFYEGGFQPKMTRREAALILGVRSVTVEVPQRTSPAAPKTARKLKTPGSDAATRTPKERSPKVVVRRSPRSPALEKKHSTRDSDLETQLAQLQEELKKVKDQLNSSESLKRRAQLEAEEAKKQLTVMSEQLEESEKQLLELSDSEEARILELRKLSQERDRAWESELEAVQKQREFDSATLGSAMNEIQKLKIQLERVADSEANQARHAESAYTEVQSLRLELMETLALAEKLRNQLNDSKESEACALEEVSKAQIQLEMAKKTEDTLRSEGLKAMEAYKSLLLELEQSNNRVATLEELVSELQSAQDIENMKSAQENGVIVEAEELKTELSSLQVEVSQLRAALEVSETRYQEEYIQSTLQIRSAYELVEQSKSESIQKEAEWEAKLEATKADLEELKEKLMSKEATLRSISDENKHFSTLDAVLKESESTLGVLKASLLDKETELQSIKEENEILKSEIKKRETEGSKANDSALALVEAARTAEKEALVKLGYLTEEADNSIRKAARVTEQLDAAQNANSEMEAELRRLKVQSDQWRKAAEAAAAMLSTGNNGKYAERTGTLDYHTKMDSPLSEDTDDDSPKKKNGNMLKKIGVLLKKGQKKTRGMGAGRKLKSHRRRQRWADKSYKKSHLGNEWKKPFAGSSHAKGIVLEKIGIEAKQPNSAIRKCARVQLIKNGKKIAAFVPNDGCLNYIEENDEVLIAGFGRKGHAVGDIPGVRFKVVKVSGVSLLALFKEKKEKPRS</sequence>
<dbReference type="AlphaFoldDB" id="A0A3Q7INF3"/>
<dbReference type="GO" id="GO:0015935">
    <property type="term" value="C:small ribosomal subunit"/>
    <property type="evidence" value="ECO:0007669"/>
    <property type="project" value="InterPro"/>
</dbReference>
<dbReference type="InterPro" id="IPR000048">
    <property type="entry name" value="IQ_motif_EF-hand-BS"/>
</dbReference>
<feature type="compositionally biased region" description="Low complexity" evidence="8">
    <location>
        <begin position="330"/>
        <end position="348"/>
    </location>
</feature>
<feature type="region of interest" description="Disordered" evidence="8">
    <location>
        <begin position="1125"/>
        <end position="1149"/>
    </location>
</feature>
<dbReference type="Pfam" id="PF00164">
    <property type="entry name" value="Ribosom_S12_S23"/>
    <property type="match status" value="1"/>
</dbReference>
<dbReference type="InterPro" id="IPR029688">
    <property type="entry name" value="ICR"/>
</dbReference>
<feature type="coiled-coil region" evidence="7">
    <location>
        <begin position="960"/>
        <end position="987"/>
    </location>
</feature>
<feature type="coiled-coil region" evidence="7">
    <location>
        <begin position="901"/>
        <end position="935"/>
    </location>
</feature>
<dbReference type="NCBIfam" id="TIGR00982">
    <property type="entry name" value="uS12_E_A"/>
    <property type="match status" value="1"/>
</dbReference>
<dbReference type="CDD" id="cd03367">
    <property type="entry name" value="Ribosomal_S23"/>
    <property type="match status" value="1"/>
</dbReference>
<feature type="compositionally biased region" description="Basic residues" evidence="8">
    <location>
        <begin position="1125"/>
        <end position="1141"/>
    </location>
</feature>
<dbReference type="SMART" id="SM00015">
    <property type="entry name" value="IQ"/>
    <property type="match status" value="1"/>
</dbReference>
<evidence type="ECO:0000313" key="9">
    <source>
        <dbReference type="EnsemblPlants" id="Solyc10g086020.2.1"/>
    </source>
</evidence>
<dbReference type="EnsemblPlants" id="Solyc10g086020.2.1">
    <property type="protein sequence ID" value="Solyc10g086020.2.1"/>
    <property type="gene ID" value="Solyc10g086020.2"/>
</dbReference>
<comment type="similarity">
    <text evidence="2">Belongs to the ICR family.</text>
</comment>
<evidence type="ECO:0000256" key="2">
    <source>
        <dbReference type="ARBA" id="ARBA00009778"/>
    </source>
</evidence>
<protein>
    <submittedName>
        <fullName evidence="9">Uncharacterized protein</fullName>
    </submittedName>
</protein>